<evidence type="ECO:0000313" key="2">
    <source>
        <dbReference type="Proteomes" id="UP000720189"/>
    </source>
</evidence>
<dbReference type="AlphaFoldDB" id="A0A9P9KJQ8"/>
<organism evidence="1 2">
    <name type="scientific">Fusarium redolens</name>
    <dbReference type="NCBI Taxonomy" id="48865"/>
    <lineage>
        <taxon>Eukaryota</taxon>
        <taxon>Fungi</taxon>
        <taxon>Dikarya</taxon>
        <taxon>Ascomycota</taxon>
        <taxon>Pezizomycotina</taxon>
        <taxon>Sordariomycetes</taxon>
        <taxon>Hypocreomycetidae</taxon>
        <taxon>Hypocreales</taxon>
        <taxon>Nectriaceae</taxon>
        <taxon>Fusarium</taxon>
        <taxon>Fusarium redolens species complex</taxon>
    </lineage>
</organism>
<keyword evidence="2" id="KW-1185">Reference proteome</keyword>
<dbReference type="Proteomes" id="UP000720189">
    <property type="component" value="Unassembled WGS sequence"/>
</dbReference>
<dbReference type="EMBL" id="JAGMUX010000003">
    <property type="protein sequence ID" value="KAH7265512.1"/>
    <property type="molecule type" value="Genomic_DNA"/>
</dbReference>
<dbReference type="GeneID" id="70228833"/>
<protein>
    <submittedName>
        <fullName evidence="1">Uncharacterized protein</fullName>
    </submittedName>
</protein>
<proteinExistence type="predicted"/>
<dbReference type="RefSeq" id="XP_046054247.1">
    <property type="nucleotide sequence ID" value="XM_046198879.1"/>
</dbReference>
<comment type="caution">
    <text evidence="1">The sequence shown here is derived from an EMBL/GenBank/DDBJ whole genome shotgun (WGS) entry which is preliminary data.</text>
</comment>
<accession>A0A9P9KJQ8</accession>
<reference evidence="1" key="1">
    <citation type="journal article" date="2021" name="Nat. Commun.">
        <title>Genetic determinants of endophytism in the Arabidopsis root mycobiome.</title>
        <authorList>
            <person name="Mesny F."/>
            <person name="Miyauchi S."/>
            <person name="Thiergart T."/>
            <person name="Pickel B."/>
            <person name="Atanasova L."/>
            <person name="Karlsson M."/>
            <person name="Huettel B."/>
            <person name="Barry K.W."/>
            <person name="Haridas S."/>
            <person name="Chen C."/>
            <person name="Bauer D."/>
            <person name="Andreopoulos W."/>
            <person name="Pangilinan J."/>
            <person name="LaButti K."/>
            <person name="Riley R."/>
            <person name="Lipzen A."/>
            <person name="Clum A."/>
            <person name="Drula E."/>
            <person name="Henrissat B."/>
            <person name="Kohler A."/>
            <person name="Grigoriev I.V."/>
            <person name="Martin F.M."/>
            <person name="Hacquard S."/>
        </authorList>
    </citation>
    <scope>NUCLEOTIDE SEQUENCE</scope>
    <source>
        <strain evidence="1">MPI-CAGE-AT-0023</strain>
    </source>
</reference>
<name>A0A9P9KJQ8_FUSRE</name>
<dbReference type="OrthoDB" id="329835at2759"/>
<gene>
    <name evidence="1" type="ORF">BKA55DRAFT_685978</name>
</gene>
<evidence type="ECO:0000313" key="1">
    <source>
        <dbReference type="EMBL" id="KAH7265512.1"/>
    </source>
</evidence>
<sequence length="170" mass="18959">MTDLSEKTGVDTLLGPYAAYCLAVVKHKEPAGKCSVALDEVFPDNESPKSLLSMPQDYKYSMPGQSTKTKLARGAISRSRPYLLVFSAHNTGALKRNDIAHCKIAAKYNLLDLSFTLANHRTRFQNKGTVVTTLSTLQSTFSEDMPGFTIGKKNDTVEQFQKEYLWNPWC</sequence>